<protein>
    <submittedName>
        <fullName evidence="3">Na(+)/H(+) exchange regulatory cofactor NHE-RF1</fullName>
    </submittedName>
</protein>
<sequence length="843" mass="93581">MESPTRLSQSRFFRFGRLSSSKASRKSSSGYSNHSFSAHPLETVDQNCPVEASYASSEIIYQQLNHRSASMSTLPSSLPPGTYTGLPYGENFGMHQPRLSQLQTLEAKMASIAVSLSGGGRRSAGTLPHHQPSLRSSPSIDTVRSVGKASSSSGGHPLGVHHHQQQQQRSTSGSSKQIRNEIELLRKIIQDKDVLIQSLQQQREQQGATMTTVLQQQQQQTVTSGTNWATSNERQQIERRLALIHRDIELKRAAIKNLRLSLQQTNVSDNIDSHIKQAETEYQLEREETNMLNLQDEKRTLLLRFGGAIHQWGRNGVGGGNSSNNLASNSLFRILHEHAPLVIIINKVEYDAQNPSLKLQYSNSCEDRNGLLPLVDACTIQWARDDLNLKAGDKVLEINGQLIPGQEKTDLGKLLIQGQNEIVVARQSREEAYLMQIQDLSSKLERVSQERDGLKGENLRLKHRISYLEEVRHDEELAEEEDGQQLMHKEKASHRGSSKTSSQLQQSQVQQQHDSLSSGESQSLYRSEVRVQTAPVRQKPPRTSKLKSNSNSVGRHPSVPDADYGDKRSSSSLDSRRGGPPITTTAESSGDFQNGGVSVEAGSMNRIKTSSIVDRHFGHVIRVTHHHHPHQQSTPQSQTPSSSSSSHDYASRRQRVPADSISDLQSVASYDSFIDSHPARHLHIGQSMETVSNVSLMTRPFNQRSPSSPTRSEVQSVASMDLERRRHGYNSDEQTISSSMNYGGLLTGGKKPKPVPPRKPSFLYLNRASSLQSVNGVVKTNSMDRSSNKIDAKGKLSETESWNNNTAPKTSLRTALSGNLKWNILSSSRTKNAGSTREKEDRE</sequence>
<dbReference type="EMBL" id="JAOYFB010000039">
    <property type="protein sequence ID" value="KAK4030512.1"/>
    <property type="molecule type" value="Genomic_DNA"/>
</dbReference>
<organism evidence="3">
    <name type="scientific">Daphnia magna</name>
    <dbReference type="NCBI Taxonomy" id="35525"/>
    <lineage>
        <taxon>Eukaryota</taxon>
        <taxon>Metazoa</taxon>
        <taxon>Ecdysozoa</taxon>
        <taxon>Arthropoda</taxon>
        <taxon>Crustacea</taxon>
        <taxon>Branchiopoda</taxon>
        <taxon>Diplostraca</taxon>
        <taxon>Cladocera</taxon>
        <taxon>Anomopoda</taxon>
        <taxon>Daphniidae</taxon>
        <taxon>Daphnia</taxon>
    </lineage>
</organism>
<feature type="coiled-coil region" evidence="1">
    <location>
        <begin position="275"/>
        <end position="304"/>
    </location>
</feature>
<dbReference type="KEGG" id="dmk:116930812"/>
<feature type="compositionally biased region" description="Polar residues" evidence="2">
    <location>
        <begin position="133"/>
        <end position="153"/>
    </location>
</feature>
<feature type="compositionally biased region" description="Polar residues" evidence="2">
    <location>
        <begin position="799"/>
        <end position="811"/>
    </location>
</feature>
<evidence type="ECO:0000313" key="4">
    <source>
        <dbReference type="EMBL" id="JAN83774.1"/>
    </source>
</evidence>
<evidence type="ECO:0000313" key="5">
    <source>
        <dbReference type="EMBL" id="KAK4030512.1"/>
    </source>
</evidence>
<dbReference type="AlphaFoldDB" id="A0A0P4YR67"/>
<feature type="compositionally biased region" description="Low complexity" evidence="2">
    <location>
        <begin position="165"/>
        <end position="176"/>
    </location>
</feature>
<evidence type="ECO:0000256" key="1">
    <source>
        <dbReference type="SAM" id="Coils"/>
    </source>
</evidence>
<feature type="compositionally biased region" description="Basic and acidic residues" evidence="2">
    <location>
        <begin position="786"/>
        <end position="798"/>
    </location>
</feature>
<evidence type="ECO:0000256" key="2">
    <source>
        <dbReference type="SAM" id="MobiDB-lite"/>
    </source>
</evidence>
<feature type="region of interest" description="Disordered" evidence="2">
    <location>
        <begin position="118"/>
        <end position="176"/>
    </location>
</feature>
<dbReference type="EMBL" id="GDIP01231073">
    <property type="protein sequence ID" value="JAI92328.1"/>
    <property type="molecule type" value="Transcribed_RNA"/>
</dbReference>
<keyword evidence="1" id="KW-0175">Coiled coil</keyword>
<name>A0A0P4YR67_9CRUS</name>
<accession>A0A0P4YR67</accession>
<dbReference type="EMBL" id="GDIQ01010963">
    <property type="protein sequence ID" value="JAN83774.1"/>
    <property type="molecule type" value="Transcribed_RNA"/>
</dbReference>
<gene>
    <name evidence="5" type="ORF">OUZ56_023755</name>
</gene>
<reference evidence="3" key="1">
    <citation type="submission" date="2015-10" db="EMBL/GenBank/DDBJ databases">
        <title>Daphnia magna gene sets from two clonal populations assembled and annotated with EvidentialGene.</title>
        <authorList>
            <person name="Gilbert D."/>
            <person name="Podicheti R."/>
            <person name="Orsini L."/>
            <person name="Colbourne J."/>
            <person name="Pfrender M."/>
        </authorList>
    </citation>
    <scope>NUCLEOTIDE SEQUENCE</scope>
</reference>
<feature type="compositionally biased region" description="Low complexity" evidence="2">
    <location>
        <begin position="498"/>
        <end position="518"/>
    </location>
</feature>
<dbReference type="Proteomes" id="UP001234178">
    <property type="component" value="Unassembled WGS sequence"/>
</dbReference>
<dbReference type="OrthoDB" id="6365595at2759"/>
<reference evidence="5 6" key="4">
    <citation type="journal article" date="2023" name="Nucleic Acids Res.">
        <title>The hologenome of Daphnia magna reveals possible DNA methylation and microbiome-mediated evolution of the host genome.</title>
        <authorList>
            <person name="Chaturvedi A."/>
            <person name="Li X."/>
            <person name="Dhandapani V."/>
            <person name="Marshall H."/>
            <person name="Kissane S."/>
            <person name="Cuenca-Cambronero M."/>
            <person name="Asole G."/>
            <person name="Calvet F."/>
            <person name="Ruiz-Romero M."/>
            <person name="Marangio P."/>
            <person name="Guigo R."/>
            <person name="Rago D."/>
            <person name="Mirbahai L."/>
            <person name="Eastwood N."/>
            <person name="Colbourne J.K."/>
            <person name="Zhou J."/>
            <person name="Mallon E."/>
            <person name="Orsini L."/>
        </authorList>
    </citation>
    <scope>NUCLEOTIDE SEQUENCE [LARGE SCALE GENOMIC DNA]</scope>
    <source>
        <strain evidence="5">LRV0_1</strain>
    </source>
</reference>
<feature type="compositionally biased region" description="Polar residues" evidence="2">
    <location>
        <begin position="582"/>
        <end position="596"/>
    </location>
</feature>
<proteinExistence type="predicted"/>
<dbReference type="CTD" id="246397"/>
<reference evidence="4" key="2">
    <citation type="submission" date="2015-10" db="EMBL/GenBank/DDBJ databases">
        <title>EvidentialGene: Evidence-directed Construction of Complete mRNA Transcriptomes without Genomes.</title>
        <authorList>
            <person name="Gilbert D.G."/>
        </authorList>
    </citation>
    <scope>NUCLEOTIDE SEQUENCE</scope>
</reference>
<feature type="coiled-coil region" evidence="1">
    <location>
        <begin position="430"/>
        <end position="464"/>
    </location>
</feature>
<feature type="region of interest" description="Disordered" evidence="2">
    <location>
        <begin position="785"/>
        <end position="811"/>
    </location>
</feature>
<dbReference type="EMBL" id="GDIP01200972">
    <property type="protein sequence ID" value="JAJ22430.1"/>
    <property type="molecule type" value="Transcribed_RNA"/>
</dbReference>
<evidence type="ECO:0000313" key="6">
    <source>
        <dbReference type="Proteomes" id="UP001234178"/>
    </source>
</evidence>
<feature type="region of interest" description="Disordered" evidence="2">
    <location>
        <begin position="476"/>
        <end position="598"/>
    </location>
</feature>
<feature type="region of interest" description="Disordered" evidence="2">
    <location>
        <begin position="625"/>
        <end position="661"/>
    </location>
</feature>
<keyword evidence="6" id="KW-1185">Reference proteome</keyword>
<evidence type="ECO:0000313" key="3">
    <source>
        <dbReference type="EMBL" id="JAI97627.1"/>
    </source>
</evidence>
<feature type="compositionally biased region" description="Low complexity" evidence="2">
    <location>
        <begin position="631"/>
        <end position="647"/>
    </location>
</feature>
<feature type="compositionally biased region" description="Basic and acidic residues" evidence="2">
    <location>
        <begin position="564"/>
        <end position="577"/>
    </location>
</feature>
<dbReference type="EMBL" id="GDIP01225774">
    <property type="protein sequence ID" value="JAI97627.1"/>
    <property type="molecule type" value="Transcribed_RNA"/>
</dbReference>
<reference evidence="3" key="3">
    <citation type="submission" date="2015-10" db="EMBL/GenBank/DDBJ databases">
        <authorList>
            <person name="Gilbert D.G."/>
        </authorList>
    </citation>
    <scope>NUCLEOTIDE SEQUENCE</scope>
</reference>